<dbReference type="EMBL" id="JACHHZ010000005">
    <property type="protein sequence ID" value="MBB6095150.1"/>
    <property type="molecule type" value="Genomic_DNA"/>
</dbReference>
<evidence type="ECO:0000313" key="3">
    <source>
        <dbReference type="EMBL" id="MBB6095150.1"/>
    </source>
</evidence>
<dbReference type="InterPro" id="IPR050300">
    <property type="entry name" value="GDXG_lipolytic_enzyme"/>
</dbReference>
<dbReference type="Gene3D" id="3.40.50.1820">
    <property type="entry name" value="alpha/beta hydrolase"/>
    <property type="match status" value="1"/>
</dbReference>
<accession>A0A841HSG6</accession>
<dbReference type="Pfam" id="PF20434">
    <property type="entry name" value="BD-FAE"/>
    <property type="match status" value="1"/>
</dbReference>
<name>A0A841HSG6_9GAMM</name>
<dbReference type="Proteomes" id="UP000588068">
    <property type="component" value="Unassembled WGS sequence"/>
</dbReference>
<evidence type="ECO:0000256" key="1">
    <source>
        <dbReference type="ARBA" id="ARBA00022801"/>
    </source>
</evidence>
<proteinExistence type="predicted"/>
<dbReference type="PANTHER" id="PTHR48081:SF33">
    <property type="entry name" value="KYNURENINE FORMAMIDASE"/>
    <property type="match status" value="1"/>
</dbReference>
<keyword evidence="4" id="KW-1185">Reference proteome</keyword>
<feature type="domain" description="BD-FAE-like" evidence="2">
    <location>
        <begin position="34"/>
        <end position="202"/>
    </location>
</feature>
<dbReference type="SUPFAM" id="SSF53474">
    <property type="entry name" value="alpha/beta-Hydrolases"/>
    <property type="match status" value="1"/>
</dbReference>
<dbReference type="GO" id="GO:0016787">
    <property type="term" value="F:hydrolase activity"/>
    <property type="evidence" value="ECO:0007669"/>
    <property type="project" value="UniProtKB-KW"/>
</dbReference>
<dbReference type="PANTHER" id="PTHR48081">
    <property type="entry name" value="AB HYDROLASE SUPERFAMILY PROTEIN C4A8.06C"/>
    <property type="match status" value="1"/>
</dbReference>
<dbReference type="InterPro" id="IPR029058">
    <property type="entry name" value="AB_hydrolase_fold"/>
</dbReference>
<organism evidence="3 4">
    <name type="scientific">Povalibacter uvarum</name>
    <dbReference type="NCBI Taxonomy" id="732238"/>
    <lineage>
        <taxon>Bacteria</taxon>
        <taxon>Pseudomonadati</taxon>
        <taxon>Pseudomonadota</taxon>
        <taxon>Gammaproteobacteria</taxon>
        <taxon>Steroidobacterales</taxon>
        <taxon>Steroidobacteraceae</taxon>
        <taxon>Povalibacter</taxon>
    </lineage>
</organism>
<evidence type="ECO:0000259" key="2">
    <source>
        <dbReference type="Pfam" id="PF20434"/>
    </source>
</evidence>
<sequence>MFVDDESVLSRVVPGPDRVVSYGASPDQIADVRFGSEGAGHRPLVVVIHGGFWRPAYDRVHTGPMAIAIAAAGWTVASLEYRRHPGDPDAMLADIAASVAKLPALISRHNGSVLLVGHSAGGHLALWAAARLDDAGLRGSVALAPVADLQRADALHLSNDAVRAFLGADPVMRVDVDPARMSAPRVPVTIIQGLQDDTVPVSVTEAYAERHPKVRVVRLEQCGHYALIDPLSVHWGRVVEEIRRIG</sequence>
<dbReference type="RefSeq" id="WP_184334553.1">
    <property type="nucleotide sequence ID" value="NZ_JACHHZ010000005.1"/>
</dbReference>
<evidence type="ECO:0000313" key="4">
    <source>
        <dbReference type="Proteomes" id="UP000588068"/>
    </source>
</evidence>
<keyword evidence="1" id="KW-0378">Hydrolase</keyword>
<dbReference type="AlphaFoldDB" id="A0A841HSG6"/>
<reference evidence="3 4" key="1">
    <citation type="submission" date="2020-08" db="EMBL/GenBank/DDBJ databases">
        <title>Genomic Encyclopedia of Type Strains, Phase IV (KMG-IV): sequencing the most valuable type-strain genomes for metagenomic binning, comparative biology and taxonomic classification.</title>
        <authorList>
            <person name="Goeker M."/>
        </authorList>
    </citation>
    <scope>NUCLEOTIDE SEQUENCE [LARGE SCALE GENOMIC DNA]</scope>
    <source>
        <strain evidence="3 4">DSM 26723</strain>
    </source>
</reference>
<gene>
    <name evidence="3" type="ORF">HNQ60_004040</name>
</gene>
<dbReference type="InterPro" id="IPR049492">
    <property type="entry name" value="BD-FAE-like_dom"/>
</dbReference>
<protein>
    <submittedName>
        <fullName evidence="3">Acetyl esterase/lipase</fullName>
    </submittedName>
</protein>
<comment type="caution">
    <text evidence="3">The sequence shown here is derived from an EMBL/GenBank/DDBJ whole genome shotgun (WGS) entry which is preliminary data.</text>
</comment>